<comment type="caution">
    <text evidence="1">The sequence shown here is derived from an EMBL/GenBank/DDBJ whole genome shotgun (WGS) entry which is preliminary data.</text>
</comment>
<sequence length="48" mass="5518">MEEKLPRNPPFGESIDYFKYILHTPQITANTEELPEGTKEWAILTGLV</sequence>
<dbReference type="Proteomes" id="UP001165366">
    <property type="component" value="Unassembled WGS sequence"/>
</dbReference>
<reference evidence="1" key="1">
    <citation type="submission" date="2022-01" db="EMBL/GenBank/DDBJ databases">
        <authorList>
            <person name="Wang Y."/>
        </authorList>
    </citation>
    <scope>NUCLEOTIDE SEQUENCE</scope>
    <source>
        <strain evidence="1">WB101</strain>
    </source>
</reference>
<evidence type="ECO:0000313" key="2">
    <source>
        <dbReference type="Proteomes" id="UP001165366"/>
    </source>
</evidence>
<gene>
    <name evidence="1" type="ORF">L6773_12090</name>
</gene>
<protein>
    <submittedName>
        <fullName evidence="1">Uncharacterized protein</fullName>
    </submittedName>
</protein>
<keyword evidence="2" id="KW-1185">Reference proteome</keyword>
<proteinExistence type="predicted"/>
<evidence type="ECO:0000313" key="1">
    <source>
        <dbReference type="EMBL" id="MCG2589310.1"/>
    </source>
</evidence>
<organism evidence="1 2">
    <name type="scientific">Rhodohalobacter sulfatireducens</name>
    <dbReference type="NCBI Taxonomy" id="2911366"/>
    <lineage>
        <taxon>Bacteria</taxon>
        <taxon>Pseudomonadati</taxon>
        <taxon>Balneolota</taxon>
        <taxon>Balneolia</taxon>
        <taxon>Balneolales</taxon>
        <taxon>Balneolaceae</taxon>
        <taxon>Rhodohalobacter</taxon>
    </lineage>
</organism>
<reference evidence="1" key="2">
    <citation type="submission" date="2024-05" db="EMBL/GenBank/DDBJ databases">
        <title>Rhodohalobacter halophilus gen. nov., sp. nov., a moderately halophilic member of the family Balneolaceae.</title>
        <authorList>
            <person name="Xia J."/>
        </authorList>
    </citation>
    <scope>NUCLEOTIDE SEQUENCE</scope>
    <source>
        <strain evidence="1">WB101</strain>
    </source>
</reference>
<accession>A0ABS9KEN8</accession>
<dbReference type="EMBL" id="JAKLWS010000014">
    <property type="protein sequence ID" value="MCG2589310.1"/>
    <property type="molecule type" value="Genomic_DNA"/>
</dbReference>
<name>A0ABS9KEN8_9BACT</name>